<organism evidence="2 3">
    <name type="scientific">Penicillium cosmopolitanum</name>
    <dbReference type="NCBI Taxonomy" id="1131564"/>
    <lineage>
        <taxon>Eukaryota</taxon>
        <taxon>Fungi</taxon>
        <taxon>Dikarya</taxon>
        <taxon>Ascomycota</taxon>
        <taxon>Pezizomycotina</taxon>
        <taxon>Eurotiomycetes</taxon>
        <taxon>Eurotiomycetidae</taxon>
        <taxon>Eurotiales</taxon>
        <taxon>Aspergillaceae</taxon>
        <taxon>Penicillium</taxon>
    </lineage>
</organism>
<gene>
    <name evidence="2" type="ORF">N7509_013283</name>
</gene>
<reference evidence="2" key="2">
    <citation type="journal article" date="2023" name="IMA Fungus">
        <title>Comparative genomic study of the Penicillium genus elucidates a diverse pangenome and 15 lateral gene transfer events.</title>
        <authorList>
            <person name="Petersen C."/>
            <person name="Sorensen T."/>
            <person name="Nielsen M.R."/>
            <person name="Sondergaard T.E."/>
            <person name="Sorensen J.L."/>
            <person name="Fitzpatrick D.A."/>
            <person name="Frisvad J.C."/>
            <person name="Nielsen K.L."/>
        </authorList>
    </citation>
    <scope>NUCLEOTIDE SEQUENCE</scope>
    <source>
        <strain evidence="2">IBT 29677</strain>
    </source>
</reference>
<dbReference type="Proteomes" id="UP001147747">
    <property type="component" value="Unassembled WGS sequence"/>
</dbReference>
<comment type="caution">
    <text evidence="2">The sequence shown here is derived from an EMBL/GenBank/DDBJ whole genome shotgun (WGS) entry which is preliminary data.</text>
</comment>
<keyword evidence="3" id="KW-1185">Reference proteome</keyword>
<protein>
    <submittedName>
        <fullName evidence="2">Uncharacterized protein</fullName>
    </submittedName>
</protein>
<evidence type="ECO:0000256" key="1">
    <source>
        <dbReference type="SAM" id="MobiDB-lite"/>
    </source>
</evidence>
<dbReference type="GeneID" id="81376900"/>
<sequence length="127" mass="14617">MTDVRYEAKYCTYCHLSLIGHDFPQPDPTLRDTQKRGPRLDQVKSSHLPPTNRKPHPDPVMARIPFGRSPEVLAWSGPAVFPPSALTGEWEWEWEWEWGWDEPRPDLEPACSARITQAVCGEQTNHK</sequence>
<accession>A0A9W9SE01</accession>
<evidence type="ECO:0000313" key="2">
    <source>
        <dbReference type="EMBL" id="KAJ5376397.1"/>
    </source>
</evidence>
<dbReference type="RefSeq" id="XP_056481427.1">
    <property type="nucleotide sequence ID" value="XM_056637920.1"/>
</dbReference>
<feature type="compositionally biased region" description="Basic and acidic residues" evidence="1">
    <location>
        <begin position="29"/>
        <end position="44"/>
    </location>
</feature>
<reference evidence="2" key="1">
    <citation type="submission" date="2022-12" db="EMBL/GenBank/DDBJ databases">
        <authorList>
            <person name="Petersen C."/>
        </authorList>
    </citation>
    <scope>NUCLEOTIDE SEQUENCE</scope>
    <source>
        <strain evidence="2">IBT 29677</strain>
    </source>
</reference>
<evidence type="ECO:0000313" key="3">
    <source>
        <dbReference type="Proteomes" id="UP001147747"/>
    </source>
</evidence>
<name>A0A9W9SE01_9EURO</name>
<feature type="region of interest" description="Disordered" evidence="1">
    <location>
        <begin position="22"/>
        <end position="63"/>
    </location>
</feature>
<dbReference type="EMBL" id="JAPZBU010000012">
    <property type="protein sequence ID" value="KAJ5376397.1"/>
    <property type="molecule type" value="Genomic_DNA"/>
</dbReference>
<dbReference type="AlphaFoldDB" id="A0A9W9SE01"/>
<proteinExistence type="predicted"/>